<comment type="caution">
    <text evidence="2">The sequence shown here is derived from an EMBL/GenBank/DDBJ whole genome shotgun (WGS) entry which is preliminary data.</text>
</comment>
<dbReference type="Proteomes" id="UP000274822">
    <property type="component" value="Unassembled WGS sequence"/>
</dbReference>
<evidence type="ECO:0000256" key="1">
    <source>
        <dbReference type="SAM" id="MobiDB-lite"/>
    </source>
</evidence>
<reference evidence="2 3" key="1">
    <citation type="journal article" date="2018" name="New Phytol.">
        <title>Phylogenomics of Endogonaceae and evolution of mycorrhizas within Mucoromycota.</title>
        <authorList>
            <person name="Chang Y."/>
            <person name="Desiro A."/>
            <person name="Na H."/>
            <person name="Sandor L."/>
            <person name="Lipzen A."/>
            <person name="Clum A."/>
            <person name="Barry K."/>
            <person name="Grigoriev I.V."/>
            <person name="Martin F.M."/>
            <person name="Stajich J.E."/>
            <person name="Smith M.E."/>
            <person name="Bonito G."/>
            <person name="Spatafora J.W."/>
        </authorList>
    </citation>
    <scope>NUCLEOTIDE SEQUENCE [LARGE SCALE GENOMIC DNA]</scope>
    <source>
        <strain evidence="2 3">AD002</strain>
    </source>
</reference>
<accession>A0A433Q5U6</accession>
<protein>
    <submittedName>
        <fullName evidence="2">Uncharacterized protein</fullName>
    </submittedName>
</protein>
<feature type="region of interest" description="Disordered" evidence="1">
    <location>
        <begin position="278"/>
        <end position="299"/>
    </location>
</feature>
<dbReference type="AlphaFoldDB" id="A0A433Q5U6"/>
<evidence type="ECO:0000313" key="3">
    <source>
        <dbReference type="Proteomes" id="UP000274822"/>
    </source>
</evidence>
<organism evidence="2 3">
    <name type="scientific">Jimgerdemannia flammicorona</name>
    <dbReference type="NCBI Taxonomy" id="994334"/>
    <lineage>
        <taxon>Eukaryota</taxon>
        <taxon>Fungi</taxon>
        <taxon>Fungi incertae sedis</taxon>
        <taxon>Mucoromycota</taxon>
        <taxon>Mucoromycotina</taxon>
        <taxon>Endogonomycetes</taxon>
        <taxon>Endogonales</taxon>
        <taxon>Endogonaceae</taxon>
        <taxon>Jimgerdemannia</taxon>
    </lineage>
</organism>
<gene>
    <name evidence="2" type="ORF">BC938DRAFT_472563</name>
</gene>
<name>A0A433Q5U6_9FUNG</name>
<dbReference type="EMBL" id="RBNJ01013785">
    <property type="protein sequence ID" value="RUS25146.1"/>
    <property type="molecule type" value="Genomic_DNA"/>
</dbReference>
<sequence>MIDDVPELPAGNKFQRFFLFDPSRPKSFLKHIILPQCRLRHHRRLHPLIKQRSRLIPPMISHRVRLRRQRELPVRPLGRRRRIPRDGWRPRLHAGRFDTSRIGHRVERVLNRWREILEHDGASRMRGEDHKRLHGEGLRAPRRRVVPSGLAACVELLRSCTPALRARTALAADNPAVDNPAAGTLVVGAPAAGTPAAGNPAAGSSAAGSPAAGSPVAGSPAVGSPAAGTARSGGLSRTCTPSGGIARASSRGCSCYNPGTHRPAGNTHRPARTDHLAAAAAAVSDTHSHHNSPPVALAR</sequence>
<feature type="region of interest" description="Disordered" evidence="1">
    <location>
        <begin position="194"/>
        <end position="243"/>
    </location>
</feature>
<proteinExistence type="predicted"/>
<feature type="compositionally biased region" description="Low complexity" evidence="1">
    <location>
        <begin position="194"/>
        <end position="230"/>
    </location>
</feature>
<keyword evidence="3" id="KW-1185">Reference proteome</keyword>
<evidence type="ECO:0000313" key="2">
    <source>
        <dbReference type="EMBL" id="RUS25146.1"/>
    </source>
</evidence>